<keyword evidence="4" id="KW-1185">Reference proteome</keyword>
<dbReference type="PANTHER" id="PTHR42307:SF2">
    <property type="entry name" value="PUP DEAMIDASE_DEPUPYLASE"/>
    <property type="match status" value="1"/>
</dbReference>
<dbReference type="PIRSF" id="PIRSF018077">
    <property type="entry name" value="UCP018077"/>
    <property type="match status" value="1"/>
</dbReference>
<dbReference type="GO" id="GO:0016811">
    <property type="term" value="F:hydrolase activity, acting on carbon-nitrogen (but not peptide) bonds, in linear amides"/>
    <property type="evidence" value="ECO:0007669"/>
    <property type="project" value="InterPro"/>
</dbReference>
<sequence length="513" mass="56679">MITVQRIMGSETEFGIVAVGGRPQAPMRDSARVVDAYAGPRGLKSAQSFWDFGSETPLADARGFLMNLADAHESQLTHLPQAQPEAQYLANVVLENGARLYVDHAHPEYSSPEVTNPRDIVTWDRAGDRVAEEAVKQLLTTGQPVDLYKNNTDSKGASYGTHENYLVDRNTDFEKIVEGLLPFFATRQIFCGAGKVGIGREGEEPGFQISQRADFFEECVGLETTLRRPIVNTRDEPHADPVKYRRLHVIIGDATLAEVATFVRFGSTSLVLSLIEQGLAPVIELADPVAALQTVSHDLSLSAPLELADGSTMTALEIQRAFYTAAANAADPSDEQTAQVLAEWDRLLTGLATDPMSLADSIDWVGKLALMNSYRQREGLDWNSPKLALIDVQYTDVRQEKGLFYRLERAGRFRRLTTDEEVERAMTTPPEDTRAYLRGTVVDRLREDLVAASWESIVMRRGDSAVRIPMSEPLKGTRELLEERLSRAVDTDSLLAALGVTTIDNNSTDDYGM</sequence>
<comment type="similarity">
    <text evidence="1">Belongs to the Pup ligase/Pup deamidase family. Pup deamidase subfamily.</text>
</comment>
<dbReference type="Proteomes" id="UP000243589">
    <property type="component" value="Unassembled WGS sequence"/>
</dbReference>
<evidence type="ECO:0000256" key="1">
    <source>
        <dbReference type="ARBA" id="ARBA00009114"/>
    </source>
</evidence>
<dbReference type="InterPro" id="IPR022366">
    <property type="entry name" value="Pup_deamidase"/>
</dbReference>
<evidence type="ECO:0000256" key="2">
    <source>
        <dbReference type="PIRSR" id="PIRSR018077-1"/>
    </source>
</evidence>
<dbReference type="PATRIC" id="fig|479117.4.peg.1234"/>
<dbReference type="GO" id="GO:0010498">
    <property type="term" value="P:proteasomal protein catabolic process"/>
    <property type="evidence" value="ECO:0007669"/>
    <property type="project" value="InterPro"/>
</dbReference>
<evidence type="ECO:0000313" key="3">
    <source>
        <dbReference type="EMBL" id="KXZ58201.1"/>
    </source>
</evidence>
<dbReference type="InterPro" id="IPR004347">
    <property type="entry name" value="Pup_ligase/deamidase"/>
</dbReference>
<evidence type="ECO:0000313" key="4">
    <source>
        <dbReference type="Proteomes" id="UP000243589"/>
    </source>
</evidence>
<organism evidence="3 4">
    <name type="scientific">Brevibacterium ravenspurgense</name>
    <dbReference type="NCBI Taxonomy" id="479117"/>
    <lineage>
        <taxon>Bacteria</taxon>
        <taxon>Bacillati</taxon>
        <taxon>Actinomycetota</taxon>
        <taxon>Actinomycetes</taxon>
        <taxon>Micrococcales</taxon>
        <taxon>Brevibacteriaceae</taxon>
        <taxon>Brevibacterium</taxon>
    </lineage>
</organism>
<dbReference type="AlphaFoldDB" id="A0A150H845"/>
<proteinExistence type="inferred from homology"/>
<protein>
    <submittedName>
        <fullName evidence="3">Depupylase</fullName>
        <ecNumber evidence="3">3.4.-.-</ecNumber>
    </submittedName>
</protein>
<dbReference type="Pfam" id="PF03136">
    <property type="entry name" value="Pup_ligase"/>
    <property type="match status" value="1"/>
</dbReference>
<dbReference type="RefSeq" id="WP_062021395.1">
    <property type="nucleotide sequence ID" value="NZ_LQQC01000010.1"/>
</dbReference>
<dbReference type="NCBIfam" id="TIGR03688">
    <property type="entry name" value="depupylase_Dop"/>
    <property type="match status" value="1"/>
</dbReference>
<dbReference type="GO" id="GO:0005524">
    <property type="term" value="F:ATP binding"/>
    <property type="evidence" value="ECO:0007669"/>
    <property type="project" value="TreeGrafter"/>
</dbReference>
<keyword evidence="3" id="KW-0378">Hydrolase</keyword>
<dbReference type="GO" id="GO:0070490">
    <property type="term" value="P:protein pupylation"/>
    <property type="evidence" value="ECO:0007669"/>
    <property type="project" value="TreeGrafter"/>
</dbReference>
<feature type="active site" description="Proton acceptor" evidence="2">
    <location>
        <position position="103"/>
    </location>
</feature>
<comment type="caution">
    <text evidence="3">The sequence shown here is derived from an EMBL/GenBank/DDBJ whole genome shotgun (WGS) entry which is preliminary data.</text>
</comment>
<dbReference type="PANTHER" id="PTHR42307">
    <property type="entry name" value="PUP DEAMIDASE/DEPUPYLASE"/>
    <property type="match status" value="1"/>
</dbReference>
<gene>
    <name evidence="3" type="primary">dop</name>
    <name evidence="3" type="ORF">Bravens_01239</name>
</gene>
<dbReference type="EC" id="3.4.-.-" evidence="3"/>
<dbReference type="GO" id="GO:0008233">
    <property type="term" value="F:peptidase activity"/>
    <property type="evidence" value="ECO:0007669"/>
    <property type="project" value="InterPro"/>
</dbReference>
<reference evidence="3 4" key="1">
    <citation type="submission" date="2016-01" db="EMBL/GenBank/DDBJ databases">
        <title>Use of Whole Genome Sequencing to ascertain that Brevibacterium massiliense (Roux, Raoult 2009) is a later heterotypic synonym of Brevibacterium ravenspurgense (Mages 2008).</title>
        <authorList>
            <person name="Bernier A.-M."/>
            <person name="Burdz T."/>
            <person name="Huynh C."/>
            <person name="Pachecho A.L."/>
            <person name="Wiebe D."/>
            <person name="Bonner C."/>
            <person name="Bernard K."/>
        </authorList>
    </citation>
    <scope>NUCLEOTIDE SEQUENCE [LARGE SCALE GENOMIC DNA]</scope>
    <source>
        <strain evidence="3 4">CCUG56047</strain>
    </source>
</reference>
<accession>A0A150H845</accession>
<name>A0A150H845_9MICO</name>
<dbReference type="EMBL" id="LQQC01000010">
    <property type="protein sequence ID" value="KXZ58201.1"/>
    <property type="molecule type" value="Genomic_DNA"/>
</dbReference>
<dbReference type="GO" id="GO:0019941">
    <property type="term" value="P:modification-dependent protein catabolic process"/>
    <property type="evidence" value="ECO:0007669"/>
    <property type="project" value="InterPro"/>
</dbReference>